<sequence>MLIAHLAQICSELPPSRVHNTSSSAQNLHHFHTSLSHAQTPIFTHCFPDDIGPLALVAMDVVKLLGPVLVWIAYPTSQTRSLWKKLATKERKWCKKISTLRQLPVRNSKRATQNCGASKRADGGGRKGIRDEEWEAENTAYRKALHQKDGNNSGLGKQLTIAHEQIAADLHASSDSDSALFHLTAMNTQILIELDEQHAKTQAKSIPQGDQVVQEESITPAPSNSDASPSELGFPRDQTCTNFGCGFKSDKRPEFYAHTKKCADNQRGLKAGVVFPH</sequence>
<evidence type="ECO:0000313" key="2">
    <source>
        <dbReference type="Proteomes" id="UP000799755"/>
    </source>
</evidence>
<protein>
    <submittedName>
        <fullName evidence="1">Uncharacterized protein</fullName>
    </submittedName>
</protein>
<evidence type="ECO:0000313" key="1">
    <source>
        <dbReference type="EMBL" id="KAF2473680.1"/>
    </source>
</evidence>
<dbReference type="Proteomes" id="UP000799755">
    <property type="component" value="Unassembled WGS sequence"/>
</dbReference>
<gene>
    <name evidence="1" type="ORF">BDR25DRAFT_352170</name>
</gene>
<name>A0ACB6R4I4_9PLEO</name>
<accession>A0ACB6R4I4</accession>
<reference evidence="1" key="1">
    <citation type="journal article" date="2020" name="Stud. Mycol.">
        <title>101 Dothideomycetes genomes: a test case for predicting lifestyles and emergence of pathogens.</title>
        <authorList>
            <person name="Haridas S."/>
            <person name="Albert R."/>
            <person name="Binder M."/>
            <person name="Bloem J."/>
            <person name="Labutti K."/>
            <person name="Salamov A."/>
            <person name="Andreopoulos B."/>
            <person name="Baker S."/>
            <person name="Barry K."/>
            <person name="Bills G."/>
            <person name="Bluhm B."/>
            <person name="Cannon C."/>
            <person name="Castanera R."/>
            <person name="Culley D."/>
            <person name="Daum C."/>
            <person name="Ezra D."/>
            <person name="Gonzalez J."/>
            <person name="Henrissat B."/>
            <person name="Kuo A."/>
            <person name="Liang C."/>
            <person name="Lipzen A."/>
            <person name="Lutzoni F."/>
            <person name="Magnuson J."/>
            <person name="Mondo S."/>
            <person name="Nolan M."/>
            <person name="Ohm R."/>
            <person name="Pangilinan J."/>
            <person name="Park H.-J."/>
            <person name="Ramirez L."/>
            <person name="Alfaro M."/>
            <person name="Sun H."/>
            <person name="Tritt A."/>
            <person name="Yoshinaga Y."/>
            <person name="Zwiers L.-H."/>
            <person name="Turgeon B."/>
            <person name="Goodwin S."/>
            <person name="Spatafora J."/>
            <person name="Crous P."/>
            <person name="Grigoriev I."/>
        </authorList>
    </citation>
    <scope>NUCLEOTIDE SEQUENCE</scope>
    <source>
        <strain evidence="1">ATCC 200398</strain>
    </source>
</reference>
<keyword evidence="2" id="KW-1185">Reference proteome</keyword>
<organism evidence="1 2">
    <name type="scientific">Lindgomyces ingoldianus</name>
    <dbReference type="NCBI Taxonomy" id="673940"/>
    <lineage>
        <taxon>Eukaryota</taxon>
        <taxon>Fungi</taxon>
        <taxon>Dikarya</taxon>
        <taxon>Ascomycota</taxon>
        <taxon>Pezizomycotina</taxon>
        <taxon>Dothideomycetes</taxon>
        <taxon>Pleosporomycetidae</taxon>
        <taxon>Pleosporales</taxon>
        <taxon>Lindgomycetaceae</taxon>
        <taxon>Lindgomyces</taxon>
    </lineage>
</organism>
<dbReference type="EMBL" id="MU003499">
    <property type="protein sequence ID" value="KAF2473680.1"/>
    <property type="molecule type" value="Genomic_DNA"/>
</dbReference>
<comment type="caution">
    <text evidence="1">The sequence shown here is derived from an EMBL/GenBank/DDBJ whole genome shotgun (WGS) entry which is preliminary data.</text>
</comment>
<proteinExistence type="predicted"/>